<keyword evidence="1" id="KW-0732">Signal</keyword>
<organism evidence="3 4">
    <name type="scientific">Lymnaea stagnalis</name>
    <name type="common">Great pond snail</name>
    <name type="synonym">Helix stagnalis</name>
    <dbReference type="NCBI Taxonomy" id="6523"/>
    <lineage>
        <taxon>Eukaryota</taxon>
        <taxon>Metazoa</taxon>
        <taxon>Spiralia</taxon>
        <taxon>Lophotrochozoa</taxon>
        <taxon>Mollusca</taxon>
        <taxon>Gastropoda</taxon>
        <taxon>Heterobranchia</taxon>
        <taxon>Euthyneura</taxon>
        <taxon>Panpulmonata</taxon>
        <taxon>Hygrophila</taxon>
        <taxon>Lymnaeoidea</taxon>
        <taxon>Lymnaeidae</taxon>
        <taxon>Lymnaea</taxon>
    </lineage>
</organism>
<dbReference type="PROSITE" id="PS00287">
    <property type="entry name" value="CYSTATIN"/>
    <property type="match status" value="1"/>
</dbReference>
<accession>A0AAV2HYX3</accession>
<dbReference type="CDD" id="cd00042">
    <property type="entry name" value="CY"/>
    <property type="match status" value="1"/>
</dbReference>
<keyword evidence="4" id="KW-1185">Reference proteome</keyword>
<sequence length="120" mass="13015">MNFKCTALVLLACVPLMLAVGIPGGQVDYQTTLTDPNVIFAVNAINEYYSKQGDNQLRTAVKLIHATSQVVSGAMFRYTIEVQVGDKTEVCTVAVWSRPWLTGNEATQLHETPSCGPLAL</sequence>
<evidence type="ECO:0000259" key="2">
    <source>
        <dbReference type="SMART" id="SM00043"/>
    </source>
</evidence>
<dbReference type="GO" id="GO:0004869">
    <property type="term" value="F:cysteine-type endopeptidase inhibitor activity"/>
    <property type="evidence" value="ECO:0007669"/>
    <property type="project" value="InterPro"/>
</dbReference>
<dbReference type="SUPFAM" id="SSF54403">
    <property type="entry name" value="Cystatin/monellin"/>
    <property type="match status" value="1"/>
</dbReference>
<reference evidence="3 4" key="1">
    <citation type="submission" date="2024-04" db="EMBL/GenBank/DDBJ databases">
        <authorList>
            <consortium name="Genoscope - CEA"/>
            <person name="William W."/>
        </authorList>
    </citation>
    <scope>NUCLEOTIDE SEQUENCE [LARGE SCALE GENOMIC DNA]</scope>
</reference>
<evidence type="ECO:0000256" key="1">
    <source>
        <dbReference type="SAM" id="SignalP"/>
    </source>
</evidence>
<name>A0AAV2HYX3_LYMST</name>
<dbReference type="Gene3D" id="3.10.450.10">
    <property type="match status" value="1"/>
</dbReference>
<gene>
    <name evidence="3" type="ORF">GSLYS_00013213001</name>
</gene>
<comment type="caution">
    <text evidence="3">The sequence shown here is derived from an EMBL/GenBank/DDBJ whole genome shotgun (WGS) entry which is preliminary data.</text>
</comment>
<feature type="domain" description="Cystatin" evidence="2">
    <location>
        <begin position="21"/>
        <end position="110"/>
    </location>
</feature>
<dbReference type="AlphaFoldDB" id="A0AAV2HYX3"/>
<dbReference type="InterPro" id="IPR000010">
    <property type="entry name" value="Cystatin_dom"/>
</dbReference>
<dbReference type="Pfam" id="PF00031">
    <property type="entry name" value="Cystatin"/>
    <property type="match status" value="1"/>
</dbReference>
<feature type="chain" id="PRO_5043416057" description="Cystatin domain-containing protein" evidence="1">
    <location>
        <begin position="20"/>
        <end position="120"/>
    </location>
</feature>
<evidence type="ECO:0000313" key="3">
    <source>
        <dbReference type="EMBL" id="CAL1539408.1"/>
    </source>
</evidence>
<dbReference type="InterPro" id="IPR018073">
    <property type="entry name" value="Prot_inh_cystat_CS"/>
</dbReference>
<evidence type="ECO:0000313" key="4">
    <source>
        <dbReference type="Proteomes" id="UP001497497"/>
    </source>
</evidence>
<dbReference type="InterPro" id="IPR046350">
    <property type="entry name" value="Cystatin_sf"/>
</dbReference>
<proteinExistence type="predicted"/>
<protein>
    <recommendedName>
        <fullName evidence="2">Cystatin domain-containing protein</fullName>
    </recommendedName>
</protein>
<dbReference type="Proteomes" id="UP001497497">
    <property type="component" value="Unassembled WGS sequence"/>
</dbReference>
<dbReference type="EMBL" id="CAXITT010000339">
    <property type="protein sequence ID" value="CAL1539408.1"/>
    <property type="molecule type" value="Genomic_DNA"/>
</dbReference>
<feature type="signal peptide" evidence="1">
    <location>
        <begin position="1"/>
        <end position="19"/>
    </location>
</feature>
<dbReference type="SMART" id="SM00043">
    <property type="entry name" value="CY"/>
    <property type="match status" value="1"/>
</dbReference>